<accession>A0A366LBZ1</accession>
<dbReference type="AlphaFoldDB" id="A0A366LBZ1"/>
<evidence type="ECO:0000313" key="1">
    <source>
        <dbReference type="EMBL" id="RBQ11398.1"/>
    </source>
</evidence>
<dbReference type="OrthoDB" id="9807902at2"/>
<organism evidence="1 2">
    <name type="scientific">Pedobacter miscanthi</name>
    <dbReference type="NCBI Taxonomy" id="2259170"/>
    <lineage>
        <taxon>Bacteria</taxon>
        <taxon>Pseudomonadati</taxon>
        <taxon>Bacteroidota</taxon>
        <taxon>Sphingobacteriia</taxon>
        <taxon>Sphingobacteriales</taxon>
        <taxon>Sphingobacteriaceae</taxon>
        <taxon>Pedobacter</taxon>
    </lineage>
</organism>
<dbReference type="CDD" id="cd14738">
    <property type="entry name" value="PAAR_2"/>
    <property type="match status" value="1"/>
</dbReference>
<dbReference type="RefSeq" id="WP_113947312.1">
    <property type="nucleotide sequence ID" value="NZ_QNQU01000002.1"/>
</dbReference>
<dbReference type="Gene3D" id="2.60.200.60">
    <property type="match status" value="2"/>
</dbReference>
<dbReference type="InterPro" id="IPR008727">
    <property type="entry name" value="PAAR_motif"/>
</dbReference>
<name>A0A366LBZ1_9SPHI</name>
<evidence type="ECO:0000313" key="2">
    <source>
        <dbReference type="Proteomes" id="UP000252081"/>
    </source>
</evidence>
<dbReference type="EMBL" id="QNQU01000002">
    <property type="protein sequence ID" value="RBQ11398.1"/>
    <property type="molecule type" value="Genomic_DNA"/>
</dbReference>
<proteinExistence type="predicted"/>
<comment type="caution">
    <text evidence="1">The sequence shown here is derived from an EMBL/GenBank/DDBJ whole genome shotgun (WGS) entry which is preliminary data.</text>
</comment>
<dbReference type="Pfam" id="PF05488">
    <property type="entry name" value="PAAR_motif"/>
    <property type="match status" value="1"/>
</dbReference>
<reference evidence="1 2" key="1">
    <citation type="submission" date="2018-07" db="EMBL/GenBank/DDBJ databases">
        <title>A draft genome of a endophytic bacteria, a new species of Pedobacter.</title>
        <authorList>
            <person name="Zhang Z.D."/>
            <person name="Chen Z.J."/>
        </authorList>
    </citation>
    <scope>NUCLEOTIDE SEQUENCE [LARGE SCALE GENOMIC DNA]</scope>
    <source>
        <strain evidence="1 2">RS10</strain>
    </source>
</reference>
<protein>
    <submittedName>
        <fullName evidence="1">Type VI secretion protein</fullName>
    </submittedName>
</protein>
<dbReference type="Proteomes" id="UP000252081">
    <property type="component" value="Unassembled WGS sequence"/>
</dbReference>
<keyword evidence="2" id="KW-1185">Reference proteome</keyword>
<gene>
    <name evidence="1" type="ORF">DRW42_02735</name>
</gene>
<sequence length="99" mass="9727">MPPAARLTDFHECPMITPGPVPIPHVGGPIVGPGEPTVLIAGLPAARLGDMLVCVGPPDSIVSGSSTVMIGGMPAARLGDKTAHGGSIVLGAFNVIIGG</sequence>